<feature type="compositionally biased region" description="Basic and acidic residues" evidence="1">
    <location>
        <begin position="1"/>
        <end position="20"/>
    </location>
</feature>
<evidence type="ECO:0000259" key="2">
    <source>
        <dbReference type="PROSITE" id="PS00028"/>
    </source>
</evidence>
<feature type="compositionally biased region" description="Low complexity" evidence="1">
    <location>
        <begin position="52"/>
        <end position="64"/>
    </location>
</feature>
<dbReference type="AlphaFoldDB" id="A0A914V3V8"/>
<keyword evidence="3" id="KW-1185">Reference proteome</keyword>
<protein>
    <submittedName>
        <fullName evidence="4">C2H2-type domain-containing protein</fullName>
    </submittedName>
</protein>
<dbReference type="SMART" id="SM00355">
    <property type="entry name" value="ZnF_C2H2"/>
    <property type="match status" value="2"/>
</dbReference>
<sequence>SKSDVHEDAIVDAGEKDRTESPCGGLMIASESNDDDSGSLQDFPVNMSLPFTSSSHSGDPSTDSAAGQGSHQNVITAAINLANPSIEHYIVRFAGSSCTVDNCRMSATNREHFHCRRCEWRVFTKKEEMLRHYKWHRKREESLAHGFMRYSASDGCRMNFLSCVHNLKQTHYHCLQPGCDKVYISTSDVQMHANSHRKAAHIAREGFQRYKASEDCKYNNCPFRDLKLRTTHFHCLRPGCTHSFKNKSDMGE</sequence>
<evidence type="ECO:0000256" key="1">
    <source>
        <dbReference type="SAM" id="MobiDB-lite"/>
    </source>
</evidence>
<accession>A0A914V3V8</accession>
<dbReference type="GO" id="GO:0045664">
    <property type="term" value="P:regulation of neuron differentiation"/>
    <property type="evidence" value="ECO:0007669"/>
    <property type="project" value="TreeGrafter"/>
</dbReference>
<organism evidence="3 4">
    <name type="scientific">Plectus sambesii</name>
    <dbReference type="NCBI Taxonomy" id="2011161"/>
    <lineage>
        <taxon>Eukaryota</taxon>
        <taxon>Metazoa</taxon>
        <taxon>Ecdysozoa</taxon>
        <taxon>Nematoda</taxon>
        <taxon>Chromadorea</taxon>
        <taxon>Plectida</taxon>
        <taxon>Plectina</taxon>
        <taxon>Plectoidea</taxon>
        <taxon>Plectidae</taxon>
        <taxon>Plectus</taxon>
    </lineage>
</organism>
<dbReference type="InterPro" id="IPR040373">
    <property type="entry name" value="CASZ1"/>
</dbReference>
<dbReference type="PROSITE" id="PS00028">
    <property type="entry name" value="ZINC_FINGER_C2H2_1"/>
    <property type="match status" value="1"/>
</dbReference>
<dbReference type="GO" id="GO:0045944">
    <property type="term" value="P:positive regulation of transcription by RNA polymerase II"/>
    <property type="evidence" value="ECO:0007669"/>
    <property type="project" value="TreeGrafter"/>
</dbReference>
<reference evidence="4" key="1">
    <citation type="submission" date="2022-11" db="UniProtKB">
        <authorList>
            <consortium name="WormBaseParasite"/>
        </authorList>
    </citation>
    <scope>IDENTIFICATION</scope>
</reference>
<dbReference type="InterPro" id="IPR013087">
    <property type="entry name" value="Znf_C2H2_type"/>
</dbReference>
<evidence type="ECO:0000313" key="4">
    <source>
        <dbReference type="WBParaSite" id="PSAMB.scaffold15177size1658.g36400.t1"/>
    </source>
</evidence>
<dbReference type="GO" id="GO:0000981">
    <property type="term" value="F:DNA-binding transcription factor activity, RNA polymerase II-specific"/>
    <property type="evidence" value="ECO:0007669"/>
    <property type="project" value="TreeGrafter"/>
</dbReference>
<feature type="region of interest" description="Disordered" evidence="1">
    <location>
        <begin position="1"/>
        <end position="69"/>
    </location>
</feature>
<feature type="domain" description="C2H2-type" evidence="2">
    <location>
        <begin position="174"/>
        <end position="196"/>
    </location>
</feature>
<dbReference type="GO" id="GO:0005634">
    <property type="term" value="C:nucleus"/>
    <property type="evidence" value="ECO:0007669"/>
    <property type="project" value="TreeGrafter"/>
</dbReference>
<evidence type="ECO:0000313" key="3">
    <source>
        <dbReference type="Proteomes" id="UP000887566"/>
    </source>
</evidence>
<dbReference type="PANTHER" id="PTHR12451">
    <property type="entry name" value="TRANSCRIPTION FACTOR CASTOR PROTEIN MING -RELATED"/>
    <property type="match status" value="1"/>
</dbReference>
<name>A0A914V3V8_9BILA</name>
<proteinExistence type="predicted"/>
<dbReference type="Proteomes" id="UP000887566">
    <property type="component" value="Unplaced"/>
</dbReference>
<dbReference type="GO" id="GO:0000977">
    <property type="term" value="F:RNA polymerase II transcription regulatory region sequence-specific DNA binding"/>
    <property type="evidence" value="ECO:0007669"/>
    <property type="project" value="TreeGrafter"/>
</dbReference>
<dbReference type="PANTHER" id="PTHR12451:SF0">
    <property type="entry name" value="ZINC FINGER PROTEIN CASTOR HOMOLOG 1"/>
    <property type="match status" value="1"/>
</dbReference>
<dbReference type="WBParaSite" id="PSAMB.scaffold15177size1658.g36400.t1">
    <property type="protein sequence ID" value="PSAMB.scaffold15177size1658.g36400.t1"/>
    <property type="gene ID" value="PSAMB.scaffold15177size1658.g36400"/>
</dbReference>